<keyword evidence="2" id="KW-1185">Reference proteome</keyword>
<dbReference type="OrthoDB" id="9796287at2"/>
<dbReference type="Gene3D" id="3.30.70.1400">
    <property type="entry name" value="Aminomethyltransferase beta-barrel domains"/>
    <property type="match status" value="1"/>
</dbReference>
<proteinExistence type="predicted"/>
<accession>A0A212T0P8</accession>
<dbReference type="Gene3D" id="2.40.30.160">
    <property type="match status" value="1"/>
</dbReference>
<dbReference type="Gene3D" id="3.30.70.1630">
    <property type="match status" value="1"/>
</dbReference>
<dbReference type="AlphaFoldDB" id="A0A212T0P8"/>
<dbReference type="InterPro" id="IPR017703">
    <property type="entry name" value="YgfZ/GCV_T_CS"/>
</dbReference>
<gene>
    <name evidence="1" type="ORF">SAMN06295916_0046</name>
</gene>
<organism evidence="1 2">
    <name type="scientific">Polynucleobacter victoriensis</name>
    <dbReference type="NCBI Taxonomy" id="2049319"/>
    <lineage>
        <taxon>Bacteria</taxon>
        <taxon>Pseudomonadati</taxon>
        <taxon>Pseudomonadota</taxon>
        <taxon>Betaproteobacteria</taxon>
        <taxon>Burkholderiales</taxon>
        <taxon>Burkholderiaceae</taxon>
        <taxon>Polynucleobacter</taxon>
    </lineage>
</organism>
<protein>
    <recommendedName>
        <fullName evidence="3">Aminomethyltransferase folate-binding domain-containing protein</fullName>
    </recommendedName>
</protein>
<name>A0A212T0P8_9BURK</name>
<dbReference type="SUPFAM" id="SSF103025">
    <property type="entry name" value="Folate-binding domain"/>
    <property type="match status" value="1"/>
</dbReference>
<sequence length="332" mass="36891">MSPTLAPSTTELNNWSIITVTGPDATDFLQNQLTNSVKSIKPIDLGELALAHTQNRFAGYCSAKGRLMSSFWITRRNTKNEAGEDIPEYQLLISSDLAQTLSKRLSMFVLRSKVKVIDQSNHYKVYGSLDVDSSNTAQLQKISAAGVRVSELPTVQVDGINYQRYLLTCTVEQETLLKEIQSNNVSAAINTWNWLEVQSGIPRITQSTYEQFVPQMINMESLKGIDFQKGCYPGQEVVARSQYRGTIKRRLQIGHLNANHEVAIGAEIFHSEDPQQPCGMVVLSAHHPSIEQRIDIQAECKLEALETGSVHLGSVNGPTIQFASLPYPLIEI</sequence>
<dbReference type="Proteomes" id="UP000197215">
    <property type="component" value="Unassembled WGS sequence"/>
</dbReference>
<reference evidence="1 2" key="1">
    <citation type="submission" date="2017-06" db="EMBL/GenBank/DDBJ databases">
        <authorList>
            <person name="Kim H.J."/>
            <person name="Triplett B.A."/>
        </authorList>
    </citation>
    <scope>NUCLEOTIDE SEQUENCE [LARGE SCALE GENOMIC DNA]</scope>
    <source>
        <strain evidence="1 2">MWH-VicM1</strain>
    </source>
</reference>
<dbReference type="GO" id="GO:0016226">
    <property type="term" value="P:iron-sulfur cluster assembly"/>
    <property type="evidence" value="ECO:0007669"/>
    <property type="project" value="TreeGrafter"/>
</dbReference>
<dbReference type="PANTHER" id="PTHR22602">
    <property type="entry name" value="TRANSFERASE CAF17, MITOCHONDRIAL-RELATED"/>
    <property type="match status" value="1"/>
</dbReference>
<dbReference type="PANTHER" id="PTHR22602:SF0">
    <property type="entry name" value="TRANSFERASE CAF17, MITOCHONDRIAL-RELATED"/>
    <property type="match status" value="1"/>
</dbReference>
<evidence type="ECO:0000313" key="1">
    <source>
        <dbReference type="EMBL" id="SNC59344.1"/>
    </source>
</evidence>
<dbReference type="EMBL" id="FYEX01000001">
    <property type="protein sequence ID" value="SNC59344.1"/>
    <property type="molecule type" value="Genomic_DNA"/>
</dbReference>
<evidence type="ECO:0008006" key="3">
    <source>
        <dbReference type="Google" id="ProtNLM"/>
    </source>
</evidence>
<dbReference type="NCBIfam" id="TIGR03317">
    <property type="entry name" value="ygfZ_signature"/>
    <property type="match status" value="1"/>
</dbReference>
<dbReference type="InterPro" id="IPR045179">
    <property type="entry name" value="YgfZ/GcvT"/>
</dbReference>
<evidence type="ECO:0000313" key="2">
    <source>
        <dbReference type="Proteomes" id="UP000197215"/>
    </source>
</evidence>